<evidence type="ECO:0008006" key="6">
    <source>
        <dbReference type="Google" id="ProtNLM"/>
    </source>
</evidence>
<keyword evidence="5" id="KW-1185">Reference proteome</keyword>
<evidence type="ECO:0000256" key="3">
    <source>
        <dbReference type="SAM" id="MobiDB-lite"/>
    </source>
</evidence>
<accession>A0A8J6EUS0</accession>
<feature type="region of interest" description="Disordered" evidence="3">
    <location>
        <begin position="41"/>
        <end position="67"/>
    </location>
</feature>
<name>A0A8J6EUS0_ELECQ</name>
<reference evidence="4" key="1">
    <citation type="thesis" date="2020" institute="ProQuest LLC" country="789 East Eisenhower Parkway, Ann Arbor, MI, USA">
        <title>Comparative Genomics and Chromosome Evolution.</title>
        <authorList>
            <person name="Mudd A.B."/>
        </authorList>
    </citation>
    <scope>NUCLEOTIDE SEQUENCE</scope>
    <source>
        <strain evidence="4">HN-11 Male</strain>
        <tissue evidence="4">Kidney and liver</tissue>
    </source>
</reference>
<dbReference type="OrthoDB" id="5560525at2759"/>
<evidence type="ECO:0000256" key="1">
    <source>
        <dbReference type="ARBA" id="ARBA00023054"/>
    </source>
</evidence>
<keyword evidence="1" id="KW-0175">Coiled coil</keyword>
<gene>
    <name evidence="4" type="ORF">GDO78_003879</name>
</gene>
<dbReference type="Proteomes" id="UP000770717">
    <property type="component" value="Unassembled WGS sequence"/>
</dbReference>
<sequence>MVHDANIKQATSEKQLREAHGKIDMLQAEVTALKTLVITSTPSSPNRDLHPQLQSPSKNALRKGHARNKSAGCAAVMPLAPPPQPISTEAKEVDTILYSEFMEWKENPTLDKCCPFLCRIYQEDIKPCLDFAKKELSEQVLVAVEDNTLSVEPVTQPTLPVVKASAVERGGPRKCALSGLSRSCRHRIKLGDSGNYYFISPSCRYRITAVCNFFTYIRYIQQGLVRQDTELIFWEIMRLRREMSSAKLGFYPNEL</sequence>
<proteinExistence type="inferred from homology"/>
<dbReference type="PANTHER" id="PTHR14430:SF5">
    <property type="entry name" value="GUANINE NUCLEOTIDE EXCHANGE FACTOR FOR RAB-3A"/>
    <property type="match status" value="1"/>
</dbReference>
<comment type="caution">
    <text evidence="4">The sequence shown here is derived from an EMBL/GenBank/DDBJ whole genome shotgun (WGS) entry which is preliminary data.</text>
</comment>
<dbReference type="PANTHER" id="PTHR14430">
    <property type="entry name" value="RABIN3-RELATED"/>
    <property type="match status" value="1"/>
</dbReference>
<protein>
    <recommendedName>
        <fullName evidence="6">Guanine nucleotide exchange factor for Rab-3A</fullName>
    </recommendedName>
</protein>
<dbReference type="Pfam" id="PF25555">
    <property type="entry name" value="RAB3A-like_C"/>
    <property type="match status" value="1"/>
</dbReference>
<dbReference type="GO" id="GO:0006887">
    <property type="term" value="P:exocytosis"/>
    <property type="evidence" value="ECO:0007669"/>
    <property type="project" value="TreeGrafter"/>
</dbReference>
<evidence type="ECO:0000313" key="4">
    <source>
        <dbReference type="EMBL" id="KAG9475704.1"/>
    </source>
</evidence>
<organism evidence="4 5">
    <name type="scientific">Eleutherodactylus coqui</name>
    <name type="common">Puerto Rican coqui</name>
    <dbReference type="NCBI Taxonomy" id="57060"/>
    <lineage>
        <taxon>Eukaryota</taxon>
        <taxon>Metazoa</taxon>
        <taxon>Chordata</taxon>
        <taxon>Craniata</taxon>
        <taxon>Vertebrata</taxon>
        <taxon>Euteleostomi</taxon>
        <taxon>Amphibia</taxon>
        <taxon>Batrachia</taxon>
        <taxon>Anura</taxon>
        <taxon>Neobatrachia</taxon>
        <taxon>Hyloidea</taxon>
        <taxon>Eleutherodactylidae</taxon>
        <taxon>Eleutherodactylinae</taxon>
        <taxon>Eleutherodactylus</taxon>
        <taxon>Eleutherodactylus</taxon>
    </lineage>
</organism>
<dbReference type="GO" id="GO:0070319">
    <property type="term" value="C:Golgi to plasma membrane transport vesicle"/>
    <property type="evidence" value="ECO:0007669"/>
    <property type="project" value="TreeGrafter"/>
</dbReference>
<evidence type="ECO:0000256" key="2">
    <source>
        <dbReference type="ARBA" id="ARBA00025794"/>
    </source>
</evidence>
<comment type="similarity">
    <text evidence="2">Belongs to the SEC2 family.</text>
</comment>
<evidence type="ECO:0000313" key="5">
    <source>
        <dbReference type="Proteomes" id="UP000770717"/>
    </source>
</evidence>
<feature type="compositionally biased region" description="Polar residues" evidence="3">
    <location>
        <begin position="41"/>
        <end position="58"/>
    </location>
</feature>
<dbReference type="GO" id="GO:0005085">
    <property type="term" value="F:guanyl-nucleotide exchange factor activity"/>
    <property type="evidence" value="ECO:0007669"/>
    <property type="project" value="InterPro"/>
</dbReference>
<dbReference type="EMBL" id="WNTK01000012">
    <property type="protein sequence ID" value="KAG9475704.1"/>
    <property type="molecule type" value="Genomic_DNA"/>
</dbReference>
<dbReference type="InterPro" id="IPR040351">
    <property type="entry name" value="RAB3IL/RAB3IP/Sec2"/>
</dbReference>
<dbReference type="AlphaFoldDB" id="A0A8J6EUS0"/>
<dbReference type="SUPFAM" id="SSF144284">
    <property type="entry name" value="Sec2 N-terminal region"/>
    <property type="match status" value="1"/>
</dbReference>
<dbReference type="Gene3D" id="1.20.5.4880">
    <property type="match status" value="1"/>
</dbReference>